<evidence type="ECO:0000313" key="3">
    <source>
        <dbReference type="EMBL" id="QKF07593.1"/>
    </source>
</evidence>
<feature type="region of interest" description="Disordered" evidence="1">
    <location>
        <begin position="65"/>
        <end position="86"/>
    </location>
</feature>
<dbReference type="EMBL" id="CP053716">
    <property type="protein sequence ID" value="QKF07593.1"/>
    <property type="molecule type" value="Genomic_DNA"/>
</dbReference>
<dbReference type="CDD" id="cd06257">
    <property type="entry name" value="DnaJ"/>
    <property type="match status" value="1"/>
</dbReference>
<reference evidence="4" key="1">
    <citation type="submission" date="2020-05" db="EMBL/GenBank/DDBJ databases">
        <title>Novel species in genus Nocardioides.</title>
        <authorList>
            <person name="Zhang G."/>
        </authorList>
    </citation>
    <scope>NUCLEOTIDE SEQUENCE [LARGE SCALE GENOMIC DNA]</scope>
    <source>
        <strain evidence="4">zg-1050</strain>
    </source>
</reference>
<feature type="transmembrane region" description="Helical" evidence="2">
    <location>
        <begin position="117"/>
        <end position="150"/>
    </location>
</feature>
<dbReference type="PRINTS" id="PR00625">
    <property type="entry name" value="JDOMAIN"/>
</dbReference>
<dbReference type="InterPro" id="IPR001623">
    <property type="entry name" value="DnaJ_domain"/>
</dbReference>
<proteinExistence type="predicted"/>
<dbReference type="SUPFAM" id="SSF46565">
    <property type="entry name" value="Chaperone J-domain"/>
    <property type="match status" value="1"/>
</dbReference>
<keyword evidence="2" id="KW-1133">Transmembrane helix</keyword>
<dbReference type="Pfam" id="PF00226">
    <property type="entry name" value="DnaJ"/>
    <property type="match status" value="1"/>
</dbReference>
<dbReference type="PANTHER" id="PTHR43948">
    <property type="entry name" value="DNAJ HOMOLOG SUBFAMILY B"/>
    <property type="match status" value="1"/>
</dbReference>
<dbReference type="Gene3D" id="1.10.287.110">
    <property type="entry name" value="DnaJ domain"/>
    <property type="match status" value="1"/>
</dbReference>
<keyword evidence="4" id="KW-1185">Reference proteome</keyword>
<dbReference type="Proteomes" id="UP000503297">
    <property type="component" value="Chromosome"/>
</dbReference>
<organism evidence="3 4">
    <name type="scientific">Berryella wangjianweii</name>
    <dbReference type="NCBI Taxonomy" id="2734634"/>
    <lineage>
        <taxon>Bacteria</taxon>
        <taxon>Bacillati</taxon>
        <taxon>Actinomycetota</taxon>
        <taxon>Coriobacteriia</taxon>
        <taxon>Eggerthellales</taxon>
        <taxon>Eggerthellaceae</taxon>
        <taxon>Berryella</taxon>
    </lineage>
</organism>
<dbReference type="PROSITE" id="PS50076">
    <property type="entry name" value="DNAJ_2"/>
    <property type="match status" value="1"/>
</dbReference>
<dbReference type="RefSeq" id="WP_172164404.1">
    <property type="nucleotide sequence ID" value="NZ_CP053716.1"/>
</dbReference>
<sequence>MNRSDALKMFGLGDDATPSDVKSAYRELAQIMHPDRFAGNNRLQERATEQFKRLQEAYEVLKDAPGPSAQAAGGRTSRSAAAAARTGDADPRIAGIRAARIQLVEQREVAFDQRRNALGFIVVGVLAAFFLRRFAVAAALGSTAALWGIVQLVSTQRLITTLGEHLDRLKVEERRVRDEASS</sequence>
<name>A0A6M8J4N2_9ACTN</name>
<gene>
    <name evidence="3" type="ORF">HLV38_05285</name>
</gene>
<accession>A0A6M8J4N2</accession>
<evidence type="ECO:0000313" key="4">
    <source>
        <dbReference type="Proteomes" id="UP000503297"/>
    </source>
</evidence>
<dbReference type="PANTHER" id="PTHR43948:SF10">
    <property type="entry name" value="MRJ, ISOFORM E"/>
    <property type="match status" value="1"/>
</dbReference>
<dbReference type="SMART" id="SM00271">
    <property type="entry name" value="DnaJ"/>
    <property type="match status" value="1"/>
</dbReference>
<feature type="compositionally biased region" description="Low complexity" evidence="1">
    <location>
        <begin position="68"/>
        <end position="86"/>
    </location>
</feature>
<protein>
    <submittedName>
        <fullName evidence="3">J domain-containing protein</fullName>
    </submittedName>
</protein>
<dbReference type="AlphaFoldDB" id="A0A6M8J4N2"/>
<evidence type="ECO:0000256" key="2">
    <source>
        <dbReference type="SAM" id="Phobius"/>
    </source>
</evidence>
<dbReference type="InterPro" id="IPR036869">
    <property type="entry name" value="J_dom_sf"/>
</dbReference>
<keyword evidence="2" id="KW-0472">Membrane</keyword>
<keyword evidence="2" id="KW-0812">Transmembrane</keyword>
<evidence type="ECO:0000256" key="1">
    <source>
        <dbReference type="SAM" id="MobiDB-lite"/>
    </source>
</evidence>
<dbReference type="KEGG" id="bwa:HLV38_05285"/>